<dbReference type="PROSITE" id="PS51464">
    <property type="entry name" value="SIS"/>
    <property type="match status" value="1"/>
</dbReference>
<keyword evidence="3" id="KW-0804">Transcription</keyword>
<dbReference type="Pfam" id="PF01380">
    <property type="entry name" value="SIS"/>
    <property type="match status" value="1"/>
</dbReference>
<keyword evidence="1" id="KW-0805">Transcription regulation</keyword>
<feature type="domain" description="SIS" evidence="6">
    <location>
        <begin position="124"/>
        <end position="265"/>
    </location>
</feature>
<dbReference type="RefSeq" id="WP_354366336.1">
    <property type="nucleotide sequence ID" value="NZ_JBEPLO010000043.1"/>
</dbReference>
<dbReference type="Gene3D" id="3.40.50.10490">
    <property type="entry name" value="Glucose-6-phosphate isomerase like protein, domain 1"/>
    <property type="match status" value="1"/>
</dbReference>
<protein>
    <submittedName>
        <fullName evidence="7">DNA-binding MurR/RpiR family transcriptional regulator</fullName>
    </submittedName>
</protein>
<accession>A0ABV2FL15</accession>
<dbReference type="PANTHER" id="PTHR30514">
    <property type="entry name" value="GLUCOKINASE"/>
    <property type="match status" value="1"/>
</dbReference>
<dbReference type="InterPro" id="IPR000281">
    <property type="entry name" value="HTH_RpiR"/>
</dbReference>
<dbReference type="Proteomes" id="UP001549122">
    <property type="component" value="Unassembled WGS sequence"/>
</dbReference>
<keyword evidence="4" id="KW-0472">Membrane</keyword>
<proteinExistence type="predicted"/>
<evidence type="ECO:0000256" key="1">
    <source>
        <dbReference type="ARBA" id="ARBA00023015"/>
    </source>
</evidence>
<dbReference type="PANTHER" id="PTHR30514:SF10">
    <property type="entry name" value="MURR_RPIR FAMILY TRANSCRIPTIONAL REGULATOR"/>
    <property type="match status" value="1"/>
</dbReference>
<name>A0ABV2FL15_9STRE</name>
<gene>
    <name evidence="7" type="ORF">ABID29_002410</name>
</gene>
<dbReference type="PROSITE" id="PS51071">
    <property type="entry name" value="HTH_RPIR"/>
    <property type="match status" value="1"/>
</dbReference>
<keyword evidence="2 7" id="KW-0238">DNA-binding</keyword>
<organism evidence="7 8">
    <name type="scientific">Streptococcus rupicaprae</name>
    <dbReference type="NCBI Taxonomy" id="759619"/>
    <lineage>
        <taxon>Bacteria</taxon>
        <taxon>Bacillati</taxon>
        <taxon>Bacillota</taxon>
        <taxon>Bacilli</taxon>
        <taxon>Lactobacillales</taxon>
        <taxon>Streptococcaceae</taxon>
        <taxon>Streptococcus</taxon>
    </lineage>
</organism>
<evidence type="ECO:0000259" key="5">
    <source>
        <dbReference type="PROSITE" id="PS51071"/>
    </source>
</evidence>
<reference evidence="7 8" key="1">
    <citation type="submission" date="2024-06" db="EMBL/GenBank/DDBJ databases">
        <title>Genomic Encyclopedia of Type Strains, Phase IV (KMG-IV): sequencing the most valuable type-strain genomes for metagenomic binning, comparative biology and taxonomic classification.</title>
        <authorList>
            <person name="Goeker M."/>
        </authorList>
    </citation>
    <scope>NUCLEOTIDE SEQUENCE [LARGE SCALE GENOMIC DNA]</scope>
    <source>
        <strain evidence="7 8">DSM 28303</strain>
    </source>
</reference>
<dbReference type="InterPro" id="IPR009057">
    <property type="entry name" value="Homeodomain-like_sf"/>
</dbReference>
<dbReference type="InterPro" id="IPR035472">
    <property type="entry name" value="RpiR-like_SIS"/>
</dbReference>
<dbReference type="Pfam" id="PF01418">
    <property type="entry name" value="HTH_6"/>
    <property type="match status" value="1"/>
</dbReference>
<dbReference type="InterPro" id="IPR036388">
    <property type="entry name" value="WH-like_DNA-bd_sf"/>
</dbReference>
<dbReference type="InterPro" id="IPR047640">
    <property type="entry name" value="RpiR-like"/>
</dbReference>
<evidence type="ECO:0000256" key="4">
    <source>
        <dbReference type="SAM" id="Phobius"/>
    </source>
</evidence>
<feature type="transmembrane region" description="Helical" evidence="4">
    <location>
        <begin position="242"/>
        <end position="261"/>
    </location>
</feature>
<comment type="caution">
    <text evidence="7">The sequence shown here is derived from an EMBL/GenBank/DDBJ whole genome shotgun (WGS) entry which is preliminary data.</text>
</comment>
<sequence length="297" mass="33314">MLIKEKLETFRFSPAEETVASFLLTSPEQIEHQSIHKLAKTNFTQPSTLVRLAKKLGFKGWSDFKKAYLEEWHYLQRHFVSLDPNLPFSATDSLITISNKLIGLSHATLDDMQDLLDHHALNLAQQLLLEAKHLAIFAQSGNLLIAQDFALKMNRIGRQVSLANLAGEERYHALNLPPDSCAILISYSGENSTLIAIQKILKKRGIPSIAITSIGDSKLAQAAQVHLPMTTREKFYSKIGNFTTNLSIIILLDILYALVFADNYSNNLKHLIQSGKIIDHRKSHSQIMQEGEGESNE</sequence>
<dbReference type="Gene3D" id="1.10.10.10">
    <property type="entry name" value="Winged helix-like DNA-binding domain superfamily/Winged helix DNA-binding domain"/>
    <property type="match status" value="1"/>
</dbReference>
<dbReference type="InterPro" id="IPR046348">
    <property type="entry name" value="SIS_dom_sf"/>
</dbReference>
<dbReference type="GO" id="GO:0003677">
    <property type="term" value="F:DNA binding"/>
    <property type="evidence" value="ECO:0007669"/>
    <property type="project" value="UniProtKB-KW"/>
</dbReference>
<evidence type="ECO:0000259" key="6">
    <source>
        <dbReference type="PROSITE" id="PS51464"/>
    </source>
</evidence>
<evidence type="ECO:0000256" key="2">
    <source>
        <dbReference type="ARBA" id="ARBA00023125"/>
    </source>
</evidence>
<evidence type="ECO:0000313" key="7">
    <source>
        <dbReference type="EMBL" id="MET3559260.1"/>
    </source>
</evidence>
<evidence type="ECO:0000313" key="8">
    <source>
        <dbReference type="Proteomes" id="UP001549122"/>
    </source>
</evidence>
<keyword evidence="8" id="KW-1185">Reference proteome</keyword>
<evidence type="ECO:0000256" key="3">
    <source>
        <dbReference type="ARBA" id="ARBA00023163"/>
    </source>
</evidence>
<dbReference type="CDD" id="cd05013">
    <property type="entry name" value="SIS_RpiR"/>
    <property type="match status" value="1"/>
</dbReference>
<dbReference type="SUPFAM" id="SSF46689">
    <property type="entry name" value="Homeodomain-like"/>
    <property type="match status" value="1"/>
</dbReference>
<dbReference type="EMBL" id="JBEPLO010000043">
    <property type="protein sequence ID" value="MET3559260.1"/>
    <property type="molecule type" value="Genomic_DNA"/>
</dbReference>
<keyword evidence="4" id="KW-0812">Transmembrane</keyword>
<dbReference type="InterPro" id="IPR001347">
    <property type="entry name" value="SIS_dom"/>
</dbReference>
<dbReference type="SUPFAM" id="SSF53697">
    <property type="entry name" value="SIS domain"/>
    <property type="match status" value="1"/>
</dbReference>
<feature type="domain" description="HTH rpiR-type" evidence="5">
    <location>
        <begin position="1"/>
        <end position="75"/>
    </location>
</feature>
<keyword evidence="4" id="KW-1133">Transmembrane helix</keyword>